<dbReference type="InterPro" id="IPR010178">
    <property type="entry name" value="Lit"/>
</dbReference>
<keyword evidence="1" id="KW-0812">Transmembrane</keyword>
<organism evidence="2">
    <name type="scientific">uncultured Sulfurovum sp</name>
    <dbReference type="NCBI Taxonomy" id="269237"/>
    <lineage>
        <taxon>Bacteria</taxon>
        <taxon>Pseudomonadati</taxon>
        <taxon>Campylobacterota</taxon>
        <taxon>Epsilonproteobacteria</taxon>
        <taxon>Campylobacterales</taxon>
        <taxon>Sulfurovaceae</taxon>
        <taxon>Sulfurovum</taxon>
        <taxon>environmental samples</taxon>
    </lineage>
</organism>
<evidence type="ECO:0000313" key="2">
    <source>
        <dbReference type="EMBL" id="CAA6816054.1"/>
    </source>
</evidence>
<name>A0A6S6T9S6_9BACT</name>
<dbReference type="AlphaFoldDB" id="A0A6S6T9S6"/>
<evidence type="ECO:0000256" key="1">
    <source>
        <dbReference type="SAM" id="Phobius"/>
    </source>
</evidence>
<evidence type="ECO:0008006" key="3">
    <source>
        <dbReference type="Google" id="ProtNLM"/>
    </source>
</evidence>
<keyword evidence="1" id="KW-1133">Transmembrane helix</keyword>
<proteinExistence type="predicted"/>
<sequence>MVKTFFSFLFTLIVLISIYLSIFELLLYSFHSPFGVAIKNPIIHEQTWTYLLHQQYISLIEIDNYTIYEKRHLLDVKKLLEQTYNLWLFFIILSSIILIKFFHQIIQNLIFIGIIFNLLLIVLSLNFIKIFDLLHSLLFTNNSWVFSSDSLLIESFPLLYFQHFFALFLIITFLIFFLVQKILLKYSTVFQG</sequence>
<protein>
    <recommendedName>
        <fullName evidence="3">Integral membrane protein</fullName>
    </recommendedName>
</protein>
<feature type="transmembrane region" description="Helical" evidence="1">
    <location>
        <begin position="7"/>
        <end position="30"/>
    </location>
</feature>
<feature type="transmembrane region" description="Helical" evidence="1">
    <location>
        <begin position="84"/>
        <end position="102"/>
    </location>
</feature>
<gene>
    <name evidence="2" type="ORF">HELGO_WM47218</name>
</gene>
<dbReference type="EMBL" id="CACVAR010000260">
    <property type="protein sequence ID" value="CAA6816054.1"/>
    <property type="molecule type" value="Genomic_DNA"/>
</dbReference>
<reference evidence="2" key="1">
    <citation type="submission" date="2020-01" db="EMBL/GenBank/DDBJ databases">
        <authorList>
            <person name="Meier V. D."/>
            <person name="Meier V D."/>
        </authorList>
    </citation>
    <scope>NUCLEOTIDE SEQUENCE</scope>
    <source>
        <strain evidence="2">HLG_WM_MAG_03</strain>
    </source>
</reference>
<keyword evidence="1" id="KW-0472">Membrane</keyword>
<feature type="transmembrane region" description="Helical" evidence="1">
    <location>
        <begin position="109"/>
        <end position="128"/>
    </location>
</feature>
<dbReference type="Pfam" id="PF07314">
    <property type="entry name" value="Lit"/>
    <property type="match status" value="1"/>
</dbReference>
<accession>A0A6S6T9S6</accession>
<feature type="transmembrane region" description="Helical" evidence="1">
    <location>
        <begin position="160"/>
        <end position="179"/>
    </location>
</feature>